<dbReference type="EMBL" id="SWBP01000001">
    <property type="protein sequence ID" value="TKC01046.1"/>
    <property type="molecule type" value="Genomic_DNA"/>
</dbReference>
<dbReference type="InterPro" id="IPR046357">
    <property type="entry name" value="PPIase_dom_sf"/>
</dbReference>
<dbReference type="Proteomes" id="UP000308181">
    <property type="component" value="Unassembled WGS sequence"/>
</dbReference>
<dbReference type="SUPFAM" id="SSF54534">
    <property type="entry name" value="FKBP-like"/>
    <property type="match status" value="2"/>
</dbReference>
<dbReference type="PANTHER" id="PTHR43811:SF19">
    <property type="entry name" value="39 KDA FK506-BINDING NUCLEAR PROTEIN"/>
    <property type="match status" value="1"/>
</dbReference>
<evidence type="ECO:0000256" key="4">
    <source>
        <dbReference type="ARBA" id="ARBA00023235"/>
    </source>
</evidence>
<dbReference type="EC" id="5.2.1.8" evidence="6"/>
<dbReference type="PROSITE" id="PS50059">
    <property type="entry name" value="FKBP_PPIASE"/>
    <property type="match status" value="1"/>
</dbReference>
<dbReference type="InterPro" id="IPR001179">
    <property type="entry name" value="PPIase_FKBP_dom"/>
</dbReference>
<keyword evidence="4 5" id="KW-0413">Isomerase</keyword>
<dbReference type="PANTHER" id="PTHR43811">
    <property type="entry name" value="FKBP-TYPE PEPTIDYL-PROLYL CIS-TRANS ISOMERASE FKPA"/>
    <property type="match status" value="1"/>
</dbReference>
<evidence type="ECO:0000313" key="8">
    <source>
        <dbReference type="EMBL" id="TKC01046.1"/>
    </source>
</evidence>
<evidence type="ECO:0000256" key="2">
    <source>
        <dbReference type="ARBA" id="ARBA00006577"/>
    </source>
</evidence>
<keyword evidence="3 5" id="KW-0697">Rotamase</keyword>
<keyword evidence="9" id="KW-1185">Reference proteome</keyword>
<proteinExistence type="inferred from homology"/>
<protein>
    <recommendedName>
        <fullName evidence="6">Peptidyl-prolyl cis-trans isomerase</fullName>
        <ecNumber evidence="6">5.2.1.8</ecNumber>
    </recommendedName>
</protein>
<evidence type="ECO:0000256" key="3">
    <source>
        <dbReference type="ARBA" id="ARBA00023110"/>
    </source>
</evidence>
<evidence type="ECO:0000256" key="6">
    <source>
        <dbReference type="RuleBase" id="RU003915"/>
    </source>
</evidence>
<dbReference type="OrthoDB" id="669809at2"/>
<evidence type="ECO:0000313" key="9">
    <source>
        <dbReference type="Proteomes" id="UP000308181"/>
    </source>
</evidence>
<evidence type="ECO:0000256" key="5">
    <source>
        <dbReference type="PROSITE-ProRule" id="PRU00277"/>
    </source>
</evidence>
<dbReference type="Gene3D" id="3.10.50.40">
    <property type="match status" value="2"/>
</dbReference>
<reference evidence="8 9" key="1">
    <citation type="submission" date="2019-04" db="EMBL/GenBank/DDBJ databases">
        <title>Pedobacter sp. AR-3-17 sp. nov., isolated from Arctic soil.</title>
        <authorList>
            <person name="Dahal R.H."/>
            <person name="Kim D.-U."/>
        </authorList>
    </citation>
    <scope>NUCLEOTIDE SEQUENCE [LARGE SCALE GENOMIC DNA]</scope>
    <source>
        <strain evidence="8 9">AR-3-17</strain>
    </source>
</reference>
<dbReference type="Pfam" id="PF00254">
    <property type="entry name" value="FKBP_C"/>
    <property type="match status" value="1"/>
</dbReference>
<sequence length="296" mass="32565">MYNKIMRKFLSLILLFSAVFVSCKKETRDLKQIEDEQIQAYIKANNLTGFVKDESGYYYQILNQGTGDQLKYSDLVAYIPQVKVLGGGEIKTEGSRTPTLSNYAYARSYLGYISPVGFRESIVKLNLGGKVRVIVPSYLAYGKDGFGSIVEGNTILDATFYVPNTKDETELGDILITQFKNTIPSTFTRNTEGVYYQIINPGTGTENVTLTSNLKIAYTGRLFDGTVFDSAPVSSPFASTLNSLIEGWKTTVPLIKKGGKIRILIPSYLAYGPTGNAAIPANAPLDFDIELVDVTN</sequence>
<dbReference type="PROSITE" id="PS51257">
    <property type="entry name" value="PROKAR_LIPOPROTEIN"/>
    <property type="match status" value="1"/>
</dbReference>
<gene>
    <name evidence="8" type="ORF">FA046_05050</name>
</gene>
<accession>A0A4U1C552</accession>
<evidence type="ECO:0000256" key="1">
    <source>
        <dbReference type="ARBA" id="ARBA00000971"/>
    </source>
</evidence>
<dbReference type="GO" id="GO:0003755">
    <property type="term" value="F:peptidyl-prolyl cis-trans isomerase activity"/>
    <property type="evidence" value="ECO:0007669"/>
    <property type="project" value="UniProtKB-UniRule"/>
</dbReference>
<evidence type="ECO:0000259" key="7">
    <source>
        <dbReference type="PROSITE" id="PS50059"/>
    </source>
</evidence>
<comment type="caution">
    <text evidence="8">The sequence shown here is derived from an EMBL/GenBank/DDBJ whole genome shotgun (WGS) entry which is preliminary data.</text>
</comment>
<comment type="similarity">
    <text evidence="2 6">Belongs to the FKBP-type PPIase family.</text>
</comment>
<feature type="domain" description="PPIase FKBP-type" evidence="7">
    <location>
        <begin position="211"/>
        <end position="295"/>
    </location>
</feature>
<comment type="catalytic activity">
    <reaction evidence="1 5 6">
        <text>[protein]-peptidylproline (omega=180) = [protein]-peptidylproline (omega=0)</text>
        <dbReference type="Rhea" id="RHEA:16237"/>
        <dbReference type="Rhea" id="RHEA-COMP:10747"/>
        <dbReference type="Rhea" id="RHEA-COMP:10748"/>
        <dbReference type="ChEBI" id="CHEBI:83833"/>
        <dbReference type="ChEBI" id="CHEBI:83834"/>
        <dbReference type="EC" id="5.2.1.8"/>
    </reaction>
</comment>
<dbReference type="AlphaFoldDB" id="A0A4U1C552"/>
<organism evidence="8 9">
    <name type="scientific">Pedobacter cryophilus</name>
    <dbReference type="NCBI Taxonomy" id="2571271"/>
    <lineage>
        <taxon>Bacteria</taxon>
        <taxon>Pseudomonadati</taxon>
        <taxon>Bacteroidota</taxon>
        <taxon>Sphingobacteriia</taxon>
        <taxon>Sphingobacteriales</taxon>
        <taxon>Sphingobacteriaceae</taxon>
        <taxon>Pedobacter</taxon>
    </lineage>
</organism>
<name>A0A4U1C552_9SPHI</name>